<evidence type="ECO:0000313" key="8">
    <source>
        <dbReference type="Proteomes" id="UP001642409"/>
    </source>
</evidence>
<dbReference type="Proteomes" id="UP001642409">
    <property type="component" value="Unassembled WGS sequence"/>
</dbReference>
<keyword evidence="3 4" id="KW-0067">ATP-binding</keyword>
<dbReference type="EC" id="3.6.4.13" evidence="4"/>
<keyword evidence="4" id="KW-0694">RNA-binding</keyword>
<dbReference type="GO" id="GO:0003724">
    <property type="term" value="F:RNA helicase activity"/>
    <property type="evidence" value="ECO:0007669"/>
    <property type="project" value="UniProtKB-EC"/>
</dbReference>
<reference evidence="7 8" key="2">
    <citation type="submission" date="2024-07" db="EMBL/GenBank/DDBJ databases">
        <authorList>
            <person name="Akdeniz Z."/>
        </authorList>
    </citation>
    <scope>NUCLEOTIDE SEQUENCE [LARGE SCALE GENOMIC DNA]</scope>
</reference>
<evidence type="ECO:0000256" key="3">
    <source>
        <dbReference type="ARBA" id="ARBA00022840"/>
    </source>
</evidence>
<name>A0AA86PTQ9_9EUKA</name>
<comment type="domain">
    <text evidence="4">The Q motif is unique to and characteristic of the DEAD box family of RNA helicases and controls ATP binding and hydrolysis.</text>
</comment>
<evidence type="ECO:0000256" key="2">
    <source>
        <dbReference type="ARBA" id="ARBA00022801"/>
    </source>
</evidence>
<comment type="similarity">
    <text evidence="4">Belongs to the DEAD box helicase family.</text>
</comment>
<feature type="domain" description="DEAD/DEAH-box helicase" evidence="5">
    <location>
        <begin position="33"/>
        <end position="195"/>
    </location>
</feature>
<evidence type="ECO:0000313" key="7">
    <source>
        <dbReference type="EMBL" id="CAL6017050.1"/>
    </source>
</evidence>
<dbReference type="EMBL" id="CATOUU010000681">
    <property type="protein sequence ID" value="CAI9940789.1"/>
    <property type="molecule type" value="Genomic_DNA"/>
</dbReference>
<keyword evidence="1 4" id="KW-0547">Nucleotide-binding</keyword>
<reference evidence="6" key="1">
    <citation type="submission" date="2023-06" db="EMBL/GenBank/DDBJ databases">
        <authorList>
            <person name="Kurt Z."/>
        </authorList>
    </citation>
    <scope>NUCLEOTIDE SEQUENCE</scope>
</reference>
<dbReference type="Gene3D" id="3.40.50.300">
    <property type="entry name" value="P-loop containing nucleotide triphosphate hydrolases"/>
    <property type="match status" value="2"/>
</dbReference>
<dbReference type="GO" id="GO:0003723">
    <property type="term" value="F:RNA binding"/>
    <property type="evidence" value="ECO:0007669"/>
    <property type="project" value="UniProtKB-UniRule"/>
</dbReference>
<dbReference type="AlphaFoldDB" id="A0AA86PTQ9"/>
<dbReference type="InterPro" id="IPR027417">
    <property type="entry name" value="P-loop_NTPase"/>
</dbReference>
<dbReference type="EMBL" id="CAXDID020000077">
    <property type="protein sequence ID" value="CAL6017050.1"/>
    <property type="molecule type" value="Genomic_DNA"/>
</dbReference>
<proteinExistence type="inferred from homology"/>
<dbReference type="GO" id="GO:0016787">
    <property type="term" value="F:hydrolase activity"/>
    <property type="evidence" value="ECO:0007669"/>
    <property type="project" value="UniProtKB-KW"/>
</dbReference>
<comment type="function">
    <text evidence="4">RNA helicase.</text>
</comment>
<dbReference type="Pfam" id="PF00270">
    <property type="entry name" value="DEAD"/>
    <property type="match status" value="1"/>
</dbReference>
<keyword evidence="8" id="KW-1185">Reference proteome</keyword>
<dbReference type="GO" id="GO:0005524">
    <property type="term" value="F:ATP binding"/>
    <property type="evidence" value="ECO:0007669"/>
    <property type="project" value="UniProtKB-UniRule"/>
</dbReference>
<evidence type="ECO:0000256" key="4">
    <source>
        <dbReference type="RuleBase" id="RU365068"/>
    </source>
</evidence>
<evidence type="ECO:0000256" key="1">
    <source>
        <dbReference type="ARBA" id="ARBA00022741"/>
    </source>
</evidence>
<comment type="caution">
    <text evidence="6">The sequence shown here is derived from an EMBL/GenBank/DDBJ whole genome shotgun (WGS) entry which is preliminary data.</text>
</comment>
<sequence>MNQTTKHKQTWNDLNISQKVQQELLKAQYMNPTDIQFNLLQKLKETNQTVICEAPDGAGKSIASVIAATQHINVKLQQIQVIILVFHQNHIFQILNYVEKLCASSDIKYDLCFGLADGYTIKIDTQLIIGTVEGIVQNFIPKTALGTVRQVPNSMQHMKLLMIHDFDQIFASFQQKEAVLCLFQSLKLTTQKILFTYQLDNDTRVRMHEKWFPGKEITYLNQEMSLKNTTHYYFDARSKNEAQKLQLIQNLSVNYFEDDFKMIIYCRTTMNLNIICKKLEELKYKYSKIDFETNEFSSKVQFNSFLSGKNKFYVTNTPKYKIIFPVTTILVYEMPQFNSPIGYIQRSANVLTHKTPCTVMNVVSSDADKKQIEAIALYCQLSLKIPHLFTEVTPNNVNSELTKKQK</sequence>
<dbReference type="InterPro" id="IPR011545">
    <property type="entry name" value="DEAD/DEAH_box_helicase_dom"/>
</dbReference>
<comment type="catalytic activity">
    <reaction evidence="4">
        <text>ATP + H2O = ADP + phosphate + H(+)</text>
        <dbReference type="Rhea" id="RHEA:13065"/>
        <dbReference type="ChEBI" id="CHEBI:15377"/>
        <dbReference type="ChEBI" id="CHEBI:15378"/>
        <dbReference type="ChEBI" id="CHEBI:30616"/>
        <dbReference type="ChEBI" id="CHEBI:43474"/>
        <dbReference type="ChEBI" id="CHEBI:456216"/>
        <dbReference type="EC" id="3.6.4.13"/>
    </reaction>
</comment>
<gene>
    <name evidence="7" type="ORF">HINF_LOCUS25805</name>
    <name evidence="6" type="ORF">HINF_LOCUS28434</name>
</gene>
<dbReference type="PANTHER" id="PTHR24031">
    <property type="entry name" value="RNA HELICASE"/>
    <property type="match status" value="1"/>
</dbReference>
<dbReference type="SUPFAM" id="SSF52540">
    <property type="entry name" value="P-loop containing nucleoside triphosphate hydrolases"/>
    <property type="match status" value="2"/>
</dbReference>
<evidence type="ECO:0000313" key="6">
    <source>
        <dbReference type="EMBL" id="CAI9940789.1"/>
    </source>
</evidence>
<keyword evidence="4 6" id="KW-0347">Helicase</keyword>
<protein>
    <recommendedName>
        <fullName evidence="4">ATP-dependent RNA helicase</fullName>
        <ecNumber evidence="4">3.6.4.13</ecNumber>
    </recommendedName>
</protein>
<organism evidence="6">
    <name type="scientific">Hexamita inflata</name>
    <dbReference type="NCBI Taxonomy" id="28002"/>
    <lineage>
        <taxon>Eukaryota</taxon>
        <taxon>Metamonada</taxon>
        <taxon>Diplomonadida</taxon>
        <taxon>Hexamitidae</taxon>
        <taxon>Hexamitinae</taxon>
        <taxon>Hexamita</taxon>
    </lineage>
</organism>
<keyword evidence="2 4" id="KW-0378">Hydrolase</keyword>
<accession>A0AA86PTQ9</accession>
<evidence type="ECO:0000259" key="5">
    <source>
        <dbReference type="Pfam" id="PF00270"/>
    </source>
</evidence>